<feature type="transmembrane region" description="Helical" evidence="12">
    <location>
        <begin position="769"/>
        <end position="787"/>
    </location>
</feature>
<evidence type="ECO:0000313" key="15">
    <source>
        <dbReference type="EMBL" id="KER33294.1"/>
    </source>
</evidence>
<evidence type="ECO:0000256" key="2">
    <source>
        <dbReference type="ARBA" id="ARBA00006415"/>
    </source>
</evidence>
<feature type="compositionally biased region" description="Basic and acidic residues" evidence="11">
    <location>
        <begin position="488"/>
        <end position="501"/>
    </location>
</feature>
<feature type="coiled-coil region" evidence="10">
    <location>
        <begin position="355"/>
        <end position="459"/>
    </location>
</feature>
<evidence type="ECO:0000259" key="13">
    <source>
        <dbReference type="Pfam" id="PF08172"/>
    </source>
</evidence>
<keyword evidence="7" id="KW-0333">Golgi apparatus</keyword>
<protein>
    <recommendedName>
        <fullName evidence="3">Protein CASP</fullName>
    </recommendedName>
</protein>
<dbReference type="OrthoDB" id="10257567at2759"/>
<organism evidence="15 16">
    <name type="scientific">Opisthorchis viverrini</name>
    <name type="common">Southeast Asian liver fluke</name>
    <dbReference type="NCBI Taxonomy" id="6198"/>
    <lineage>
        <taxon>Eukaryota</taxon>
        <taxon>Metazoa</taxon>
        <taxon>Spiralia</taxon>
        <taxon>Lophotrochozoa</taxon>
        <taxon>Platyhelminthes</taxon>
        <taxon>Trematoda</taxon>
        <taxon>Digenea</taxon>
        <taxon>Opisthorchiida</taxon>
        <taxon>Opisthorchiata</taxon>
        <taxon>Opisthorchiidae</taxon>
        <taxon>Opisthorchis</taxon>
    </lineage>
</organism>
<evidence type="ECO:0000259" key="14">
    <source>
        <dbReference type="Pfam" id="PF25398"/>
    </source>
</evidence>
<dbReference type="AlphaFoldDB" id="A0A075AJF5"/>
<dbReference type="RefSeq" id="XP_009162931.1">
    <property type="nucleotide sequence ID" value="XM_009164667.1"/>
</dbReference>
<dbReference type="STRING" id="6198.A0A075AJF5"/>
<evidence type="ECO:0000256" key="8">
    <source>
        <dbReference type="ARBA" id="ARBA00023054"/>
    </source>
</evidence>
<comment type="subcellular location">
    <subcellularLocation>
        <location evidence="1">Golgi apparatus membrane</location>
        <topology evidence="1">Single-pass type IV membrane protein</topology>
    </subcellularLocation>
</comment>
<feature type="region of interest" description="Disordered" evidence="11">
    <location>
        <begin position="488"/>
        <end position="507"/>
    </location>
</feature>
<evidence type="ECO:0000256" key="12">
    <source>
        <dbReference type="SAM" id="Phobius"/>
    </source>
</evidence>
<name>A0A075AJF5_OPIVI</name>
<dbReference type="PANTHER" id="PTHR14043:SF2">
    <property type="entry name" value="HOMEOBOX PROTEIN CUT"/>
    <property type="match status" value="1"/>
</dbReference>
<feature type="domain" description="Cux N-terminal" evidence="14">
    <location>
        <begin position="108"/>
        <end position="203"/>
    </location>
</feature>
<dbReference type="CTD" id="20314983"/>
<evidence type="ECO:0000256" key="11">
    <source>
        <dbReference type="SAM" id="MobiDB-lite"/>
    </source>
</evidence>
<feature type="coiled-coil region" evidence="10">
    <location>
        <begin position="523"/>
        <end position="585"/>
    </location>
</feature>
<keyword evidence="6 12" id="KW-1133">Transmembrane helix</keyword>
<evidence type="ECO:0000256" key="5">
    <source>
        <dbReference type="ARBA" id="ARBA00022692"/>
    </source>
</evidence>
<dbReference type="KEGG" id="ovi:T265_00795"/>
<keyword evidence="16" id="KW-1185">Reference proteome</keyword>
<evidence type="ECO:0000256" key="10">
    <source>
        <dbReference type="SAM" id="Coils"/>
    </source>
</evidence>
<evidence type="ECO:0000256" key="6">
    <source>
        <dbReference type="ARBA" id="ARBA00022989"/>
    </source>
</evidence>
<sequence>MSSGRRILSWLQFDIRLCAVRLVKSLKESHKGKVDRFLFVVRSYAPTDRSSDTIKDKFYDGLNALLRRAKSSGIVVVVRCLNAQVGRLSSSETQLSGRRGLDSMLSVVNSTKDTWQELGFGDLQKSLESTVLELASNREKGDVARANLVQLTREFRKSASEESKKAVLALLKSFQAEVDASRKRCAYAEDAYISVYKRLIDLPGMHFLKFIHIGKDPTLALTEVQNLQKKASRSTDTECENRKLREINEQLRTEVSALRHHETEAARLQKLLDDLNSNMESELKSRKASLEESFKKTVLEREQELMVLRAEMEEKHKIMEEKTVGLTKALEMTQSELFTLKVQADTSESGKTSELEILTDELDKARERIRELEGSLPPSFTGRSDNENITSQVLTLTSRVEDLESDLSQKETEISLYASKLSVLRQEKEEVQSTLQGKVEELQTWITNLETQLSEARLRLQSQSDYEEVCRELAFLRSIEFSNENLVSERGEPEGTAHFDSNDPAASAPVLKPPLEVLLMNKNRALQNQIAELSATTDQLRAELHRLQMFEVESRQQAQEQRELIAVLESDLYRLQEAYDEAQRLNMFGQTGTPSQDQLHTTSHAACREGQILAEAIGEEQPNQTTVPRVDPSLLQIVVHQRDRFRARTEELEQSESNHKQQIILLQREVESVRADNVKLYGKIRFLQSYSSPRHNPPVPESTKSTSVAIPLNQDSVVEKYSQAYEADLDPFSQFHRQERQRHYRDLRPHDKLMLKIFRLVVGNRTARLGAFVYALILHLLVFLALYKAAHFQTTANEAEANCLQRYAEHMRLVHKEGAPNGYL</sequence>
<evidence type="ECO:0000256" key="1">
    <source>
        <dbReference type="ARBA" id="ARBA00004409"/>
    </source>
</evidence>
<keyword evidence="8 10" id="KW-0175">Coiled coil</keyword>
<dbReference type="Pfam" id="PF08172">
    <property type="entry name" value="CASP_C"/>
    <property type="match status" value="1"/>
</dbReference>
<comment type="similarity">
    <text evidence="2">Belongs to the CASP family.</text>
</comment>
<dbReference type="PANTHER" id="PTHR14043">
    <property type="entry name" value="CCAAT DISPLACEMENT PROTEIN-RELATED"/>
    <property type="match status" value="1"/>
</dbReference>
<keyword evidence="5 12" id="KW-0812">Transmembrane</keyword>
<dbReference type="Proteomes" id="UP000054324">
    <property type="component" value="Unassembled WGS sequence"/>
</dbReference>
<feature type="coiled-coil region" evidence="10">
    <location>
        <begin position="234"/>
        <end position="285"/>
    </location>
</feature>
<dbReference type="GO" id="GO:0000139">
    <property type="term" value="C:Golgi membrane"/>
    <property type="evidence" value="ECO:0007669"/>
    <property type="project" value="UniProtKB-SubCell"/>
</dbReference>
<feature type="domain" description="CASP C-terminal" evidence="13">
    <location>
        <begin position="553"/>
        <end position="791"/>
    </location>
</feature>
<dbReference type="EMBL" id="KL596626">
    <property type="protein sequence ID" value="KER33294.1"/>
    <property type="molecule type" value="Genomic_DNA"/>
</dbReference>
<dbReference type="InterPro" id="IPR012955">
    <property type="entry name" value="CASP_C"/>
</dbReference>
<evidence type="ECO:0000256" key="7">
    <source>
        <dbReference type="ARBA" id="ARBA00023034"/>
    </source>
</evidence>
<evidence type="ECO:0000256" key="3">
    <source>
        <dbReference type="ARBA" id="ARBA00018691"/>
    </source>
</evidence>
<dbReference type="SUPFAM" id="SSF57997">
    <property type="entry name" value="Tropomyosin"/>
    <property type="match status" value="1"/>
</dbReference>
<dbReference type="Pfam" id="PF25398">
    <property type="entry name" value="CUX1_N"/>
    <property type="match status" value="1"/>
</dbReference>
<reference evidence="15 16" key="1">
    <citation type="submission" date="2013-11" db="EMBL/GenBank/DDBJ databases">
        <title>Opisthorchis viverrini - life in the bile duct.</title>
        <authorList>
            <person name="Young N.D."/>
            <person name="Nagarajan N."/>
            <person name="Lin S.J."/>
            <person name="Korhonen P.K."/>
            <person name="Jex A.R."/>
            <person name="Hall R.S."/>
            <person name="Safavi-Hemami H."/>
            <person name="Kaewkong W."/>
            <person name="Bertrand D."/>
            <person name="Gao S."/>
            <person name="Seet Q."/>
            <person name="Wongkham S."/>
            <person name="Teh B.T."/>
            <person name="Wongkham C."/>
            <person name="Intapan P.M."/>
            <person name="Maleewong W."/>
            <person name="Yang X."/>
            <person name="Hu M."/>
            <person name="Wang Z."/>
            <person name="Hofmann A."/>
            <person name="Sternberg P.W."/>
            <person name="Tan P."/>
            <person name="Wang J."/>
            <person name="Gasser R.B."/>
        </authorList>
    </citation>
    <scope>NUCLEOTIDE SEQUENCE [LARGE SCALE GENOMIC DNA]</scope>
</reference>
<gene>
    <name evidence="15" type="ORF">T265_00795</name>
</gene>
<accession>A0A075AJF5</accession>
<keyword evidence="4" id="KW-0813">Transport</keyword>
<evidence type="ECO:0000256" key="9">
    <source>
        <dbReference type="ARBA" id="ARBA00023136"/>
    </source>
</evidence>
<evidence type="ECO:0000256" key="4">
    <source>
        <dbReference type="ARBA" id="ARBA00022448"/>
    </source>
</evidence>
<dbReference type="InterPro" id="IPR057476">
    <property type="entry name" value="Cux_N"/>
</dbReference>
<evidence type="ECO:0000313" key="16">
    <source>
        <dbReference type="Proteomes" id="UP000054324"/>
    </source>
</evidence>
<dbReference type="GO" id="GO:0006891">
    <property type="term" value="P:intra-Golgi vesicle-mediated transport"/>
    <property type="evidence" value="ECO:0007669"/>
    <property type="project" value="InterPro"/>
</dbReference>
<proteinExistence type="inferred from homology"/>
<dbReference type="GeneID" id="20314983"/>
<keyword evidence="9 12" id="KW-0472">Membrane</keyword>